<feature type="domain" description="Extradiol ring-cleavage dioxygenase class III enzyme subunit B" evidence="3">
    <location>
        <begin position="47"/>
        <end position="213"/>
    </location>
</feature>
<dbReference type="InterPro" id="IPR004183">
    <property type="entry name" value="Xdiol_dOase_suB"/>
</dbReference>
<dbReference type="PANTHER" id="PTHR30096:SF0">
    <property type="entry name" value="4,5-DOPA DIOXYGENASE EXTRADIOL-LIKE PROTEIN"/>
    <property type="match status" value="1"/>
</dbReference>
<name>A0A7C3QUQ6_9BACT</name>
<evidence type="ECO:0000256" key="2">
    <source>
        <dbReference type="SAM" id="MobiDB-lite"/>
    </source>
</evidence>
<reference evidence="4" key="1">
    <citation type="journal article" date="2020" name="mSystems">
        <title>Genome- and Community-Level Interaction Insights into Carbon Utilization and Element Cycling Functions of Hydrothermarchaeota in Hydrothermal Sediment.</title>
        <authorList>
            <person name="Zhou Z."/>
            <person name="Liu Y."/>
            <person name="Xu W."/>
            <person name="Pan J."/>
            <person name="Luo Z.H."/>
            <person name="Li M."/>
        </authorList>
    </citation>
    <scope>NUCLEOTIDE SEQUENCE [LARGE SCALE GENOMIC DNA]</scope>
    <source>
        <strain evidence="4">SpSt-902</strain>
    </source>
</reference>
<protein>
    <recommendedName>
        <fullName evidence="3">Extradiol ring-cleavage dioxygenase class III enzyme subunit B domain-containing protein</fullName>
    </recommendedName>
</protein>
<dbReference type="EMBL" id="DTMM01000086">
    <property type="protein sequence ID" value="HFT93169.1"/>
    <property type="molecule type" value="Genomic_DNA"/>
</dbReference>
<dbReference type="Pfam" id="PF02900">
    <property type="entry name" value="LigB"/>
    <property type="match status" value="1"/>
</dbReference>
<evidence type="ECO:0000259" key="3">
    <source>
        <dbReference type="Pfam" id="PF02900"/>
    </source>
</evidence>
<dbReference type="GO" id="GO:0016702">
    <property type="term" value="F:oxidoreductase activity, acting on single donors with incorporation of molecular oxygen, incorporation of two atoms of oxygen"/>
    <property type="evidence" value="ECO:0007669"/>
    <property type="project" value="UniProtKB-ARBA"/>
</dbReference>
<organism evidence="4">
    <name type="scientific">Leptospirillum ferriphilum</name>
    <dbReference type="NCBI Taxonomy" id="178606"/>
    <lineage>
        <taxon>Bacteria</taxon>
        <taxon>Pseudomonadati</taxon>
        <taxon>Nitrospirota</taxon>
        <taxon>Nitrospiria</taxon>
        <taxon>Nitrospirales</taxon>
        <taxon>Nitrospiraceae</taxon>
        <taxon>Leptospirillum</taxon>
    </lineage>
</organism>
<evidence type="ECO:0000313" key="4">
    <source>
        <dbReference type="EMBL" id="HFT93169.1"/>
    </source>
</evidence>
<feature type="compositionally biased region" description="Basic and acidic residues" evidence="2">
    <location>
        <begin position="313"/>
        <end position="324"/>
    </location>
</feature>
<dbReference type="PANTHER" id="PTHR30096">
    <property type="entry name" value="4,5-DOPA DIOXYGENASE EXTRADIOL-LIKE PROTEIN"/>
    <property type="match status" value="1"/>
</dbReference>
<dbReference type="AlphaFoldDB" id="A0A7C3QUQ6"/>
<dbReference type="Gene3D" id="3.40.830.10">
    <property type="entry name" value="LigB-like"/>
    <property type="match status" value="1"/>
</dbReference>
<feature type="region of interest" description="Disordered" evidence="2">
    <location>
        <begin position="298"/>
        <end position="324"/>
    </location>
</feature>
<sequence length="324" mass="35674">MAPFWICHPRTGSSGSIRSLQMPRETGEIVLFPHKRLRRSSLDLVTIVAPHTPDLLESYRKGHSRSLLEAYQHLYTWLSFPPVPVRAIIAFSPGWQTRNIILADDRPELESSEDYAGFGVTLRFDPPGDPALASQLIRLLKEKNIPAAPGIHGIDHGTAVPLFFLNPTGEIPVVPVSQPLNQTRYVRVLGEVVRHLPLSGYGRIIVLLSGVWAQNEKMMAKGLTQDSLGGYRNRIVGLLTQETPIDPLTVPLPEIEQAAPPGKIRELHFLAGAGLSGGRLWGTEEGVGHFQTLASFGPVDLAGKPENPARQQQDVRRTDQTRGK</sequence>
<keyword evidence="1" id="KW-0560">Oxidoreductase</keyword>
<comment type="caution">
    <text evidence="4">The sequence shown here is derived from an EMBL/GenBank/DDBJ whole genome shotgun (WGS) entry which is preliminary data.</text>
</comment>
<gene>
    <name evidence="4" type="ORF">ENX03_04380</name>
</gene>
<proteinExistence type="predicted"/>
<dbReference type="GO" id="GO:0008198">
    <property type="term" value="F:ferrous iron binding"/>
    <property type="evidence" value="ECO:0007669"/>
    <property type="project" value="InterPro"/>
</dbReference>
<accession>A0A7C3QUQ6</accession>
<evidence type="ECO:0000256" key="1">
    <source>
        <dbReference type="ARBA" id="ARBA00023002"/>
    </source>
</evidence>
<dbReference type="SUPFAM" id="SSF53213">
    <property type="entry name" value="LigB-like"/>
    <property type="match status" value="1"/>
</dbReference>